<proteinExistence type="predicted"/>
<gene>
    <name evidence="1" type="ORF">PS645_04174</name>
</gene>
<organism evidence="1 2">
    <name type="scientific">Pseudomonas fluorescens</name>
    <dbReference type="NCBI Taxonomy" id="294"/>
    <lineage>
        <taxon>Bacteria</taxon>
        <taxon>Pseudomonadati</taxon>
        <taxon>Pseudomonadota</taxon>
        <taxon>Gammaproteobacteria</taxon>
        <taxon>Pseudomonadales</taxon>
        <taxon>Pseudomonadaceae</taxon>
        <taxon>Pseudomonas</taxon>
    </lineage>
</organism>
<evidence type="ECO:0000313" key="1">
    <source>
        <dbReference type="EMBL" id="VVN18464.1"/>
    </source>
</evidence>
<protein>
    <submittedName>
        <fullName evidence="1">Uncharacterized protein</fullName>
    </submittedName>
</protein>
<accession>A0A5E6VTU7</accession>
<dbReference type="RefSeq" id="WP_150582122.1">
    <property type="nucleotide sequence ID" value="NZ_CABVGX010000040.1"/>
</dbReference>
<sequence>MKGCLVIFASIGGFLTLIFAWLVLLTNKPNYPDRADRVDHPKFDEALCMEAAREEIYRRHYSYDDQANSKTDRWIYKTHFKFLDNDMDGLGFSMPGNYKVGNIYSKYAGYIPGIVTWGRKSTQVIIQKAPGLLTSQLAIEPTYVAIKLRCQPDRLLATNTPYNRASLFHLDRPDNDPTITINRQLGIRQVDESFDTSFMPLDKSLRNPDGSELVVQCHKSGRRHCWNSFLFRDGVWVIYRFPTEQLADWKKIHDLVLSNLESAIIR</sequence>
<dbReference type="AlphaFoldDB" id="A0A5E6VTU7"/>
<name>A0A5E6VTU7_PSEFL</name>
<evidence type="ECO:0000313" key="2">
    <source>
        <dbReference type="Proteomes" id="UP000325607"/>
    </source>
</evidence>
<dbReference type="Proteomes" id="UP000325607">
    <property type="component" value="Unassembled WGS sequence"/>
</dbReference>
<dbReference type="EMBL" id="CABVGX010000040">
    <property type="protein sequence ID" value="VVN18464.1"/>
    <property type="molecule type" value="Genomic_DNA"/>
</dbReference>
<reference evidence="1 2" key="1">
    <citation type="submission" date="2019-09" db="EMBL/GenBank/DDBJ databases">
        <authorList>
            <person name="Chandra G."/>
            <person name="Truman W A."/>
        </authorList>
    </citation>
    <scope>NUCLEOTIDE SEQUENCE [LARGE SCALE GENOMIC DNA]</scope>
    <source>
        <strain evidence="1">PS645</strain>
    </source>
</reference>